<dbReference type="InterPro" id="IPR029063">
    <property type="entry name" value="SAM-dependent_MTases_sf"/>
</dbReference>
<dbReference type="InterPro" id="IPR052939">
    <property type="entry name" value="23S_rRNA_MeTrnsfrase_RlmA"/>
</dbReference>
<proteinExistence type="predicted"/>
<sequence>MNEKEDARFYQEVGKTNGWDFSRITCVTEGEGWDFYEEVARKCRPSDLLLDIGTGGGEKLLALAHAALLLVGIDRSPGMIETAQANLARSGKPNVRLLQMDAGRLEFPPGFFQVASCRQAPFSARETARVLAPGGWFLTQQVSEGDKRNLVEVFGRGRGTEEDGTLKNRYLREVEEAGFTEVQSFDYDATEYYGAREDLLFLLENTPIIPDFGKREQDYAILDEFIAKHRTDKGIRTNSKRFLIIARK</sequence>
<evidence type="ECO:0000259" key="1">
    <source>
        <dbReference type="Pfam" id="PF13649"/>
    </source>
</evidence>
<accession>A0AA96LEP9</accession>
<evidence type="ECO:0000313" key="3">
    <source>
        <dbReference type="Proteomes" id="UP001305702"/>
    </source>
</evidence>
<keyword evidence="2" id="KW-0808">Transferase</keyword>
<dbReference type="InterPro" id="IPR041698">
    <property type="entry name" value="Methyltransf_25"/>
</dbReference>
<dbReference type="RefSeq" id="WP_315604519.1">
    <property type="nucleotide sequence ID" value="NZ_CP130318.1"/>
</dbReference>
<keyword evidence="2" id="KW-0489">Methyltransferase</keyword>
<reference evidence="2 3" key="1">
    <citation type="submission" date="2022-02" db="EMBL/GenBank/DDBJ databases">
        <title>Paenibacillus sp. MBLB1776 Whole Genome Shotgun Sequencing.</title>
        <authorList>
            <person name="Hwang C.Y."/>
            <person name="Cho E.-S."/>
            <person name="Seo M.-J."/>
        </authorList>
    </citation>
    <scope>NUCLEOTIDE SEQUENCE [LARGE SCALE GENOMIC DNA]</scope>
    <source>
        <strain evidence="2 3">MBLB1776</strain>
    </source>
</reference>
<dbReference type="Proteomes" id="UP001305702">
    <property type="component" value="Chromosome"/>
</dbReference>
<dbReference type="CDD" id="cd02440">
    <property type="entry name" value="AdoMet_MTases"/>
    <property type="match status" value="1"/>
</dbReference>
<name>A0AA96LEP9_9BACL</name>
<organism evidence="2 3">
    <name type="scientific">Paenibacillus aurantius</name>
    <dbReference type="NCBI Taxonomy" id="2918900"/>
    <lineage>
        <taxon>Bacteria</taxon>
        <taxon>Bacillati</taxon>
        <taxon>Bacillota</taxon>
        <taxon>Bacilli</taxon>
        <taxon>Bacillales</taxon>
        <taxon>Paenibacillaceae</taxon>
        <taxon>Paenibacillus</taxon>
    </lineage>
</organism>
<dbReference type="GO" id="GO:0032259">
    <property type="term" value="P:methylation"/>
    <property type="evidence" value="ECO:0007669"/>
    <property type="project" value="UniProtKB-KW"/>
</dbReference>
<dbReference type="EMBL" id="CP130318">
    <property type="protein sequence ID" value="WNQ10745.1"/>
    <property type="molecule type" value="Genomic_DNA"/>
</dbReference>
<evidence type="ECO:0000313" key="2">
    <source>
        <dbReference type="EMBL" id="WNQ10745.1"/>
    </source>
</evidence>
<dbReference type="AlphaFoldDB" id="A0AA96LEP9"/>
<dbReference type="Pfam" id="PF13649">
    <property type="entry name" value="Methyltransf_25"/>
    <property type="match status" value="1"/>
</dbReference>
<feature type="domain" description="Methyltransferase" evidence="1">
    <location>
        <begin position="50"/>
        <end position="135"/>
    </location>
</feature>
<dbReference type="Gene3D" id="3.40.50.150">
    <property type="entry name" value="Vaccinia Virus protein VP39"/>
    <property type="match status" value="1"/>
</dbReference>
<dbReference type="GO" id="GO:0008168">
    <property type="term" value="F:methyltransferase activity"/>
    <property type="evidence" value="ECO:0007669"/>
    <property type="project" value="UniProtKB-KW"/>
</dbReference>
<dbReference type="PANTHER" id="PTHR43460">
    <property type="entry name" value="METHYLTRANSFERASE"/>
    <property type="match status" value="1"/>
</dbReference>
<dbReference type="PANTHER" id="PTHR43460:SF1">
    <property type="entry name" value="METHYLTRANSFERASE TYPE 11 DOMAIN-CONTAINING PROTEIN"/>
    <property type="match status" value="1"/>
</dbReference>
<dbReference type="EC" id="2.1.1.-" evidence="2"/>
<gene>
    <name evidence="2" type="ORF">MJA45_24495</name>
</gene>
<keyword evidence="3" id="KW-1185">Reference proteome</keyword>
<dbReference type="SUPFAM" id="SSF53335">
    <property type="entry name" value="S-adenosyl-L-methionine-dependent methyltransferases"/>
    <property type="match status" value="1"/>
</dbReference>
<protein>
    <submittedName>
        <fullName evidence="2">Class I SAM-dependent methyltransferase</fullName>
        <ecNumber evidence="2">2.1.1.-</ecNumber>
    </submittedName>
</protein>
<dbReference type="KEGG" id="paun:MJA45_24495"/>